<feature type="chain" id="PRO_5044686343" description="Reelin domain-containing protein" evidence="1">
    <location>
        <begin position="31"/>
        <end position="155"/>
    </location>
</feature>
<dbReference type="Gene3D" id="2.60.40.4060">
    <property type="entry name" value="Reeler domain"/>
    <property type="match status" value="1"/>
</dbReference>
<name>A0A8D1F3M6_PIG</name>
<dbReference type="Ensembl" id="ENSSSCT00040071364.1">
    <property type="protein sequence ID" value="ENSSSCP00040030448.1"/>
    <property type="gene ID" value="ENSSSCG00040052816.1"/>
</dbReference>
<proteinExistence type="predicted"/>
<dbReference type="Ensembl" id="ENSSSCT00030031667.1">
    <property type="protein sequence ID" value="ENSSSCP00030014237.1"/>
    <property type="gene ID" value="ENSSSCG00030022812.1"/>
</dbReference>
<dbReference type="Proteomes" id="UP000694722">
    <property type="component" value="Unplaced"/>
</dbReference>
<evidence type="ECO:0000313" key="4">
    <source>
        <dbReference type="Proteomes" id="UP000694722"/>
    </source>
</evidence>
<keyword evidence="1" id="KW-0732">Signal</keyword>
<dbReference type="Ensembl" id="ENSSSCT00060042705.1">
    <property type="protein sequence ID" value="ENSSSCP00060018189.1"/>
    <property type="gene ID" value="ENSSSCG00060031570.1"/>
</dbReference>
<dbReference type="PROSITE" id="PS51019">
    <property type="entry name" value="REELIN"/>
    <property type="match status" value="1"/>
</dbReference>
<dbReference type="InterPro" id="IPR042307">
    <property type="entry name" value="Reeler_sf"/>
</dbReference>
<organism evidence="3 4">
    <name type="scientific">Sus scrofa</name>
    <name type="common">Pig</name>
    <dbReference type="NCBI Taxonomy" id="9823"/>
    <lineage>
        <taxon>Eukaryota</taxon>
        <taxon>Metazoa</taxon>
        <taxon>Chordata</taxon>
        <taxon>Craniata</taxon>
        <taxon>Vertebrata</taxon>
        <taxon>Euteleostomi</taxon>
        <taxon>Mammalia</taxon>
        <taxon>Eutheria</taxon>
        <taxon>Laurasiatheria</taxon>
        <taxon>Artiodactyla</taxon>
        <taxon>Suina</taxon>
        <taxon>Suidae</taxon>
        <taxon>Sus</taxon>
    </lineage>
</organism>
<evidence type="ECO:0000256" key="1">
    <source>
        <dbReference type="SAM" id="SignalP"/>
    </source>
</evidence>
<sequence>MRLSPASVKLSGSPALLALALPLAAALAFSDETLDKVPKSEGYCSRILRVQGTRREGYTEFSLRVEGDPDFYKPGTSYRVTLSAAPPSYFRGFTLIALKENREGDKEEDHAGTFQVRPLLGLSSGPCRLAGRSPTRVQTRATVVACTTAVAMSDP</sequence>
<dbReference type="Pfam" id="PF02014">
    <property type="entry name" value="Reeler"/>
    <property type="match status" value="1"/>
</dbReference>
<reference evidence="3" key="1">
    <citation type="submission" date="2025-05" db="UniProtKB">
        <authorList>
            <consortium name="Ensembl"/>
        </authorList>
    </citation>
    <scope>IDENTIFICATION</scope>
</reference>
<protein>
    <recommendedName>
        <fullName evidence="2">Reelin domain-containing protein</fullName>
    </recommendedName>
</protein>
<dbReference type="InterPro" id="IPR002861">
    <property type="entry name" value="Reeler_dom"/>
</dbReference>
<dbReference type="Proteomes" id="UP000694726">
    <property type="component" value="Unplaced"/>
</dbReference>
<dbReference type="Proteomes" id="UP000694723">
    <property type="component" value="Unplaced"/>
</dbReference>
<feature type="signal peptide" evidence="1">
    <location>
        <begin position="1"/>
        <end position="30"/>
    </location>
</feature>
<dbReference type="Proteomes" id="UP000694570">
    <property type="component" value="Unplaced"/>
</dbReference>
<dbReference type="Ensembl" id="ENSSSCT00015052853.1">
    <property type="protein sequence ID" value="ENSSSCP00015021151.1"/>
    <property type="gene ID" value="ENSSSCG00015039712.1"/>
</dbReference>
<feature type="domain" description="Reelin" evidence="2">
    <location>
        <begin position="29"/>
        <end position="155"/>
    </location>
</feature>
<accession>A0A8D1F3M6</accession>
<evidence type="ECO:0000313" key="3">
    <source>
        <dbReference type="Ensembl" id="ENSSSCP00040030448.1"/>
    </source>
</evidence>
<evidence type="ECO:0000259" key="2">
    <source>
        <dbReference type="PROSITE" id="PS51019"/>
    </source>
</evidence>
<dbReference type="AlphaFoldDB" id="A0A8D1F3M6"/>